<dbReference type="EMBL" id="GL349477">
    <property type="protein sequence ID" value="KNC53019.1"/>
    <property type="molecule type" value="Genomic_DNA"/>
</dbReference>
<dbReference type="GO" id="GO:0030136">
    <property type="term" value="C:clathrin-coated vesicle"/>
    <property type="evidence" value="ECO:0007669"/>
    <property type="project" value="TreeGrafter"/>
</dbReference>
<evidence type="ECO:0008006" key="11">
    <source>
        <dbReference type="Google" id="ProtNLM"/>
    </source>
</evidence>
<evidence type="ECO:0000256" key="3">
    <source>
        <dbReference type="ARBA" id="ARBA00022490"/>
    </source>
</evidence>
<dbReference type="Gene3D" id="1.20.1410.10">
    <property type="entry name" value="I/LWEQ domain"/>
    <property type="match status" value="1"/>
</dbReference>
<feature type="compositionally biased region" description="Low complexity" evidence="6">
    <location>
        <begin position="679"/>
        <end position="696"/>
    </location>
</feature>
<dbReference type="Gene3D" id="1.25.40.90">
    <property type="match status" value="1"/>
</dbReference>
<evidence type="ECO:0000259" key="8">
    <source>
        <dbReference type="PROSITE" id="PS50945"/>
    </source>
</evidence>
<dbReference type="GO" id="GO:0007015">
    <property type="term" value="P:actin filament organization"/>
    <property type="evidence" value="ECO:0007669"/>
    <property type="project" value="TreeGrafter"/>
</dbReference>
<dbReference type="InterPro" id="IPR008942">
    <property type="entry name" value="ENTH_VHS"/>
</dbReference>
<dbReference type="SUPFAM" id="SSF109885">
    <property type="entry name" value="I/LWEQ domain"/>
    <property type="match status" value="1"/>
</dbReference>
<feature type="region of interest" description="Disordered" evidence="6">
    <location>
        <begin position="679"/>
        <end position="712"/>
    </location>
</feature>
<evidence type="ECO:0000256" key="6">
    <source>
        <dbReference type="SAM" id="MobiDB-lite"/>
    </source>
</evidence>
<dbReference type="PROSITE" id="PS50945">
    <property type="entry name" value="I_LWEQ"/>
    <property type="match status" value="1"/>
</dbReference>
<evidence type="ECO:0000313" key="10">
    <source>
        <dbReference type="Proteomes" id="UP000054408"/>
    </source>
</evidence>
<feature type="region of interest" description="Disordered" evidence="6">
    <location>
        <begin position="301"/>
        <end position="385"/>
    </location>
</feature>
<dbReference type="InterPro" id="IPR002558">
    <property type="entry name" value="ILWEQ_dom"/>
</dbReference>
<dbReference type="GO" id="GO:0080025">
    <property type="term" value="F:phosphatidylinositol-3,5-bisphosphate binding"/>
    <property type="evidence" value="ECO:0007669"/>
    <property type="project" value="TreeGrafter"/>
</dbReference>
<feature type="compositionally biased region" description="Acidic residues" evidence="6">
    <location>
        <begin position="697"/>
        <end position="712"/>
    </location>
</feature>
<dbReference type="InterPro" id="IPR030224">
    <property type="entry name" value="Sla2_fam"/>
</dbReference>
<feature type="region of interest" description="Disordered" evidence="6">
    <location>
        <begin position="475"/>
        <end position="501"/>
    </location>
</feature>
<feature type="compositionally biased region" description="Low complexity" evidence="6">
    <location>
        <begin position="375"/>
        <end position="385"/>
    </location>
</feature>
<evidence type="ECO:0000256" key="1">
    <source>
        <dbReference type="ARBA" id="ARBA00004496"/>
    </source>
</evidence>
<accession>A0A0L0DKY8</accession>
<comment type="similarity">
    <text evidence="2">Belongs to the SLA2 family.</text>
</comment>
<evidence type="ECO:0000256" key="4">
    <source>
        <dbReference type="ARBA" id="ARBA00023203"/>
    </source>
</evidence>
<keyword evidence="3" id="KW-0963">Cytoplasm</keyword>
<keyword evidence="10" id="KW-1185">Reference proteome</keyword>
<dbReference type="GO" id="GO:0030864">
    <property type="term" value="C:cortical actin cytoskeleton"/>
    <property type="evidence" value="ECO:0007669"/>
    <property type="project" value="TreeGrafter"/>
</dbReference>
<feature type="compositionally biased region" description="Polar residues" evidence="6">
    <location>
        <begin position="810"/>
        <end position="824"/>
    </location>
</feature>
<dbReference type="GO" id="GO:0032051">
    <property type="term" value="F:clathrin light chain binding"/>
    <property type="evidence" value="ECO:0007669"/>
    <property type="project" value="TreeGrafter"/>
</dbReference>
<evidence type="ECO:0000256" key="5">
    <source>
        <dbReference type="SAM" id="Coils"/>
    </source>
</evidence>
<dbReference type="InterPro" id="IPR013809">
    <property type="entry name" value="ENTH"/>
</dbReference>
<keyword evidence="5" id="KW-0175">Coiled coil</keyword>
<dbReference type="SMART" id="SM00307">
    <property type="entry name" value="ILWEQ"/>
    <property type="match status" value="1"/>
</dbReference>
<dbReference type="InterPro" id="IPR011417">
    <property type="entry name" value="ANTH_dom"/>
</dbReference>
<dbReference type="OrthoDB" id="8178130at2759"/>
<feature type="compositionally biased region" description="Low complexity" evidence="6">
    <location>
        <begin position="475"/>
        <end position="495"/>
    </location>
</feature>
<evidence type="ECO:0000259" key="7">
    <source>
        <dbReference type="PROSITE" id="PS50942"/>
    </source>
</evidence>
<dbReference type="PANTHER" id="PTHR10407:SF15">
    <property type="entry name" value="HUNTINGTIN INTERACTING PROTEIN 1"/>
    <property type="match status" value="1"/>
</dbReference>
<organism evidence="9 10">
    <name type="scientific">Thecamonas trahens ATCC 50062</name>
    <dbReference type="NCBI Taxonomy" id="461836"/>
    <lineage>
        <taxon>Eukaryota</taxon>
        <taxon>Apusozoa</taxon>
        <taxon>Apusomonadida</taxon>
        <taxon>Apusomonadidae</taxon>
        <taxon>Thecamonas</taxon>
    </lineage>
</organism>
<feature type="compositionally biased region" description="Low complexity" evidence="6">
    <location>
        <begin position="331"/>
        <end position="342"/>
    </location>
</feature>
<dbReference type="Pfam" id="PF01608">
    <property type="entry name" value="I_LWEQ"/>
    <property type="match status" value="1"/>
</dbReference>
<feature type="region of interest" description="Disordered" evidence="6">
    <location>
        <begin position="800"/>
        <end position="824"/>
    </location>
</feature>
<proteinExistence type="inferred from homology"/>
<dbReference type="GO" id="GO:0035615">
    <property type="term" value="F:clathrin adaptor activity"/>
    <property type="evidence" value="ECO:0007669"/>
    <property type="project" value="TreeGrafter"/>
</dbReference>
<protein>
    <recommendedName>
        <fullName evidence="11">ENTH domain-containing protein</fullName>
    </recommendedName>
</protein>
<feature type="coiled-coil region" evidence="5">
    <location>
        <begin position="943"/>
        <end position="977"/>
    </location>
</feature>
<dbReference type="eggNOG" id="KOG0980">
    <property type="taxonomic scope" value="Eukaryota"/>
</dbReference>
<dbReference type="AlphaFoldDB" id="A0A0L0DKY8"/>
<dbReference type="PROSITE" id="PS50942">
    <property type="entry name" value="ENTH"/>
    <property type="match status" value="1"/>
</dbReference>
<sequence length="987" mass="102261">MEGLPGAALAEGEVVSPPGLEKSLATAARKAAAATKTFPKRKHVRRLILASYEAASGLSIVWHILKARKMKESVGVAAKSLAVIHTLSIEGHPQVSLDIFALNDLLIDIQAFFKAQIASPYGPYCELVVEHAAFVRDKAIFMNRFPIFVGFKAADELRRAHVESFPARYQAYVVAGLMDLLDHTVRMQTLLFAAPAPGEAIPEPFMAFAEPTIHDAFVFFSYAKAFMVHLVSTSRPQPDELADVVAYLSERFFALYTSLRSFFYDMSTLKPLAAIVDIPVLGADMPILALPDYDARALATSSAATPPTTPGAAPPANDPLWHHVVTNYGGKSKSNPTTPTSSAKKKKKAKKSDWLFSMPEDAVSRPPLPLPSPTATPTATPAAAPAATVVAPPADTLSSSRSTPLLDLEALDWAAVTDVTAEAAPAPVVNSKPSEAPQPSTPGDTAAAAFDWVSQALPTLETSLVRVESAPVAAPPATATSPAAAAAPGAQPEGAPDSDSLEAVHAQLVQSTALLESSEERARFEQRELVSAILAGMRENIDAAAASLPLLSSARPGLDAVLSALREASGALRALASLDSHLPYPEYAATQLQRSVTLSRALTDLMGATKTALAMADNAGGPEASRALAAVRAFAIVAAGGLDGADGALATLEKSAALENAAHVALDAALARGEQVPAVAPDAAPDSGSALALATESESEWELETSSSDSDEEIDDLLVAWPGGATQPGRPSSFGDELAEVAAQVQAIVDRLQASVAALEARGRASGDAPDAPVFAASMDIAQGIAALVSAATEVQKQVAEAEAEAEPTGASSTNPFAKPSRSSAAQRRYVENQMYCEGLISAARHCGSATEALVEACEEVVAGSGSVHAAEARAKLVKSSICQILAASRAKTEPGSELHASLGRASSAVDGAVAGLLVALRAAVAARGPGTPEAQAGPPTSLTRARIQEMELQTKILQLEDELSKTRAQLGALRRAQYAAAASGDA</sequence>
<dbReference type="STRING" id="461836.A0A0L0DKY8"/>
<dbReference type="SUPFAM" id="SSF48464">
    <property type="entry name" value="ENTH/VHS domain"/>
    <property type="match status" value="1"/>
</dbReference>
<dbReference type="PANTHER" id="PTHR10407">
    <property type="entry name" value="HUNTINGTIN INTERACTING PROTEIN 1"/>
    <property type="match status" value="1"/>
</dbReference>
<dbReference type="InterPro" id="IPR035964">
    <property type="entry name" value="I/LWEQ_dom_sf"/>
</dbReference>
<dbReference type="RefSeq" id="XP_013754905.1">
    <property type="nucleotide sequence ID" value="XM_013899451.1"/>
</dbReference>
<keyword evidence="4" id="KW-0009">Actin-binding</keyword>
<dbReference type="GO" id="GO:0006897">
    <property type="term" value="P:endocytosis"/>
    <property type="evidence" value="ECO:0007669"/>
    <property type="project" value="InterPro"/>
</dbReference>
<feature type="compositionally biased region" description="Pro residues" evidence="6">
    <location>
        <begin position="307"/>
        <end position="317"/>
    </location>
</feature>
<evidence type="ECO:0000256" key="2">
    <source>
        <dbReference type="ARBA" id="ARBA00010135"/>
    </source>
</evidence>
<reference evidence="9 10" key="1">
    <citation type="submission" date="2010-05" db="EMBL/GenBank/DDBJ databases">
        <title>The Genome Sequence of Thecamonas trahens ATCC 50062.</title>
        <authorList>
            <consortium name="The Broad Institute Genome Sequencing Platform"/>
            <person name="Russ C."/>
            <person name="Cuomo C."/>
            <person name="Shea T."/>
            <person name="Young S.K."/>
            <person name="Zeng Q."/>
            <person name="Koehrsen M."/>
            <person name="Haas B."/>
            <person name="Borodovsky M."/>
            <person name="Guigo R."/>
            <person name="Alvarado L."/>
            <person name="Berlin A."/>
            <person name="Bochicchio J."/>
            <person name="Borenstein D."/>
            <person name="Chapman S."/>
            <person name="Chen Z."/>
            <person name="Freedman E."/>
            <person name="Gellesch M."/>
            <person name="Goldberg J."/>
            <person name="Griggs A."/>
            <person name="Gujja S."/>
            <person name="Heilman E."/>
            <person name="Heiman D."/>
            <person name="Hepburn T."/>
            <person name="Howarth C."/>
            <person name="Jen D."/>
            <person name="Larson L."/>
            <person name="Mehta T."/>
            <person name="Park D."/>
            <person name="Pearson M."/>
            <person name="Roberts A."/>
            <person name="Saif S."/>
            <person name="Shenoy N."/>
            <person name="Sisk P."/>
            <person name="Stolte C."/>
            <person name="Sykes S."/>
            <person name="Thomson T."/>
            <person name="Walk T."/>
            <person name="White J."/>
            <person name="Yandava C."/>
            <person name="Burger G."/>
            <person name="Gray M.W."/>
            <person name="Holland P.W.H."/>
            <person name="King N."/>
            <person name="Lang F.B.F."/>
            <person name="Roger A.J."/>
            <person name="Ruiz-Trillo I."/>
            <person name="Lander E."/>
            <person name="Nusbaum C."/>
        </authorList>
    </citation>
    <scope>NUCLEOTIDE SEQUENCE [LARGE SCALE GENOMIC DNA]</scope>
    <source>
        <strain evidence="9 10">ATCC 50062</strain>
    </source>
</reference>
<dbReference type="GeneID" id="25567707"/>
<name>A0A0L0DKY8_THETB</name>
<dbReference type="GO" id="GO:0051015">
    <property type="term" value="F:actin filament binding"/>
    <property type="evidence" value="ECO:0007669"/>
    <property type="project" value="TreeGrafter"/>
</dbReference>
<gene>
    <name evidence="9" type="ORF">AMSG_09200</name>
</gene>
<comment type="subcellular location">
    <subcellularLocation>
        <location evidence="1">Cytoplasm</location>
    </subcellularLocation>
</comment>
<dbReference type="Pfam" id="PF07651">
    <property type="entry name" value="ANTH"/>
    <property type="match status" value="1"/>
</dbReference>
<evidence type="ECO:0000313" key="9">
    <source>
        <dbReference type="EMBL" id="KNC53019.1"/>
    </source>
</evidence>
<dbReference type="GO" id="GO:0043325">
    <property type="term" value="F:phosphatidylinositol-3,4-bisphosphate binding"/>
    <property type="evidence" value="ECO:0007669"/>
    <property type="project" value="TreeGrafter"/>
</dbReference>
<dbReference type="GO" id="GO:0048268">
    <property type="term" value="P:clathrin coat assembly"/>
    <property type="evidence" value="ECO:0007669"/>
    <property type="project" value="TreeGrafter"/>
</dbReference>
<feature type="domain" description="ENTH" evidence="7">
    <location>
        <begin position="16"/>
        <end position="156"/>
    </location>
</feature>
<feature type="compositionally biased region" description="Polar residues" evidence="6">
    <location>
        <begin position="431"/>
        <end position="443"/>
    </location>
</feature>
<feature type="region of interest" description="Disordered" evidence="6">
    <location>
        <begin position="426"/>
        <end position="445"/>
    </location>
</feature>
<dbReference type="Proteomes" id="UP000054408">
    <property type="component" value="Unassembled WGS sequence"/>
</dbReference>
<feature type="domain" description="I/LWEQ" evidence="8">
    <location>
        <begin position="722"/>
        <end position="982"/>
    </location>
</feature>